<accession>A0A9W6BUQ1</accession>
<organism evidence="1 2">
    <name type="scientific">Pleodorina starrii</name>
    <dbReference type="NCBI Taxonomy" id="330485"/>
    <lineage>
        <taxon>Eukaryota</taxon>
        <taxon>Viridiplantae</taxon>
        <taxon>Chlorophyta</taxon>
        <taxon>core chlorophytes</taxon>
        <taxon>Chlorophyceae</taxon>
        <taxon>CS clade</taxon>
        <taxon>Chlamydomonadales</taxon>
        <taxon>Volvocaceae</taxon>
        <taxon>Pleodorina</taxon>
    </lineage>
</organism>
<dbReference type="Proteomes" id="UP001165080">
    <property type="component" value="Unassembled WGS sequence"/>
</dbReference>
<proteinExistence type="predicted"/>
<evidence type="ECO:0000313" key="1">
    <source>
        <dbReference type="EMBL" id="GLC58729.1"/>
    </source>
</evidence>
<keyword evidence="2" id="KW-1185">Reference proteome</keyword>
<evidence type="ECO:0000313" key="2">
    <source>
        <dbReference type="Proteomes" id="UP001165080"/>
    </source>
</evidence>
<sequence>MEAFCKAKCSELGIAPTGLADMIQKVQRKGAFPGYIVYFSAVKEAGNALGHHAISGHAAPRPSLANCAVMCCKYTVEVLKQHERHKFAQKPDFDVLKKDAQARHQQRVRDAEARRQRDQQWERAIVMSVGGGAA</sequence>
<name>A0A9W6BUQ1_9CHLO</name>
<comment type="caution">
    <text evidence="1">The sequence shown here is derived from an EMBL/GenBank/DDBJ whole genome shotgun (WGS) entry which is preliminary data.</text>
</comment>
<gene>
    <name evidence="1" type="primary">PLESTBF000669</name>
    <name evidence="1" type="ORF">PLESTB_001394300</name>
</gene>
<protein>
    <submittedName>
        <fullName evidence="1">Uncharacterized protein</fullName>
    </submittedName>
</protein>
<dbReference type="EMBL" id="BRXU01000024">
    <property type="protein sequence ID" value="GLC58729.1"/>
    <property type="molecule type" value="Genomic_DNA"/>
</dbReference>
<dbReference type="AlphaFoldDB" id="A0A9W6BUQ1"/>
<reference evidence="1 2" key="1">
    <citation type="journal article" date="2023" name="Commun. Biol.">
        <title>Reorganization of the ancestral sex-determining regions during the evolution of trioecy in Pleodorina starrii.</title>
        <authorList>
            <person name="Takahashi K."/>
            <person name="Suzuki S."/>
            <person name="Kawai-Toyooka H."/>
            <person name="Yamamoto K."/>
            <person name="Hamaji T."/>
            <person name="Ootsuki R."/>
            <person name="Yamaguchi H."/>
            <person name="Kawachi M."/>
            <person name="Higashiyama T."/>
            <person name="Nozaki H."/>
        </authorList>
    </citation>
    <scope>NUCLEOTIDE SEQUENCE [LARGE SCALE GENOMIC DNA]</scope>
    <source>
        <strain evidence="1 2">NIES-4479</strain>
    </source>
</reference>